<dbReference type="RefSeq" id="WP_190557945.1">
    <property type="nucleotide sequence ID" value="NZ_JACJQU010000002.1"/>
</dbReference>
<evidence type="ECO:0000313" key="1">
    <source>
        <dbReference type="EMBL" id="MBD2293004.1"/>
    </source>
</evidence>
<comment type="caution">
    <text evidence="1">The sequence shown here is derived from an EMBL/GenBank/DDBJ whole genome shotgun (WGS) entry which is preliminary data.</text>
</comment>
<dbReference type="Proteomes" id="UP000662185">
    <property type="component" value="Unassembled WGS sequence"/>
</dbReference>
<name>A0A926WED0_9NOST</name>
<sequence length="382" mass="43701">MLIRIDSSVINNENQSSLAQDTVTALELLALTRREGKHILIGDRNTLQKISKCTDLSKSTREIYQKLLDKYEYFKLYLSAVTKYIEVTNSCTEPQLFNYSGKQVIKVPPKFFNDSVKIQPTILLCENNNDATFYEIIAKVYCVWNNIPVILKYSPRGAGGSTIGDEYTRIQQARENICLCIADSDRIAPNGEIGGTAKIIKDDPKYLLRESIILDLHEIENLIPKSILDNLCSANNSYRQKSLAILEAIETSSVKDLQKFLDIKNGTRLEKIVRAKNSDIKDYWKERLPEIPDISNRIDSWCHNNWSCSKKEKEQKEKKEKCINCPISFGFGDNILEDAINELNQKEPKHIANIIDKDMRQEWEKVGEVILNWCCATSPIRG</sequence>
<organism evidence="1 2">
    <name type="scientific">Anabaena sphaerica FACHB-251</name>
    <dbReference type="NCBI Taxonomy" id="2692883"/>
    <lineage>
        <taxon>Bacteria</taxon>
        <taxon>Bacillati</taxon>
        <taxon>Cyanobacteriota</taxon>
        <taxon>Cyanophyceae</taxon>
        <taxon>Nostocales</taxon>
        <taxon>Nostocaceae</taxon>
        <taxon>Anabaena</taxon>
    </lineage>
</organism>
<evidence type="ECO:0000313" key="2">
    <source>
        <dbReference type="Proteomes" id="UP000662185"/>
    </source>
</evidence>
<gene>
    <name evidence="1" type="ORF">H6G06_05780</name>
</gene>
<dbReference type="AlphaFoldDB" id="A0A926WED0"/>
<protein>
    <submittedName>
        <fullName evidence="1">Uncharacterized protein</fullName>
    </submittedName>
</protein>
<dbReference type="EMBL" id="JACJQU010000002">
    <property type="protein sequence ID" value="MBD2293004.1"/>
    <property type="molecule type" value="Genomic_DNA"/>
</dbReference>
<keyword evidence="2" id="KW-1185">Reference proteome</keyword>
<reference evidence="2" key="1">
    <citation type="journal article" date="2020" name="ISME J.">
        <title>Comparative genomics reveals insights into cyanobacterial evolution and habitat adaptation.</title>
        <authorList>
            <person name="Chen M.Y."/>
            <person name="Teng W.K."/>
            <person name="Zhao L."/>
            <person name="Hu C.X."/>
            <person name="Zhou Y.K."/>
            <person name="Han B.P."/>
            <person name="Song L.R."/>
            <person name="Shu W.S."/>
        </authorList>
    </citation>
    <scope>NUCLEOTIDE SEQUENCE [LARGE SCALE GENOMIC DNA]</scope>
    <source>
        <strain evidence="2">FACHB-251</strain>
    </source>
</reference>
<accession>A0A926WED0</accession>
<proteinExistence type="predicted"/>